<dbReference type="SUPFAM" id="SSF55804">
    <property type="entry name" value="Phoshotransferase/anion transport protein"/>
    <property type="match status" value="1"/>
</dbReference>
<dbReference type="InterPro" id="IPR016152">
    <property type="entry name" value="PTrfase/Anion_transptr"/>
</dbReference>
<dbReference type="PROSITE" id="PS51094">
    <property type="entry name" value="PTS_EIIA_TYPE_2"/>
    <property type="match status" value="1"/>
</dbReference>
<keyword evidence="2" id="KW-0762">Sugar transport</keyword>
<keyword evidence="2" id="KW-0813">Transport</keyword>
<dbReference type="PANTHER" id="PTHR47738:SF3">
    <property type="entry name" value="PHOSPHOTRANSFERASE SYSTEM MANNITOL_FRUCTOSE-SPECIFIC IIA DOMAIN CONTAINING PROTEIN"/>
    <property type="match status" value="1"/>
</dbReference>
<reference evidence="2 3" key="1">
    <citation type="submission" date="2018-08" db="EMBL/GenBank/DDBJ databases">
        <title>A genome reference for cultivated species of the human gut microbiota.</title>
        <authorList>
            <person name="Zou Y."/>
            <person name="Xue W."/>
            <person name="Luo G."/>
        </authorList>
    </citation>
    <scope>NUCLEOTIDE SEQUENCE [LARGE SCALE GENOMIC DNA]</scope>
    <source>
        <strain evidence="2 3">OF01-2LB</strain>
    </source>
</reference>
<proteinExistence type="predicted"/>
<organism evidence="2 3">
    <name type="scientific">Clostridium innocuum</name>
    <dbReference type="NCBI Taxonomy" id="1522"/>
    <lineage>
        <taxon>Bacteria</taxon>
        <taxon>Bacillati</taxon>
        <taxon>Bacillota</taxon>
        <taxon>Clostridia</taxon>
        <taxon>Eubacteriales</taxon>
        <taxon>Clostridiaceae</taxon>
        <taxon>Clostridium</taxon>
    </lineage>
</organism>
<gene>
    <name evidence="2" type="ORF">DXA38_11555</name>
</gene>
<dbReference type="InterPro" id="IPR002178">
    <property type="entry name" value="PTS_EIIA_type-2_dom"/>
</dbReference>
<evidence type="ECO:0000313" key="2">
    <source>
        <dbReference type="EMBL" id="RGC15192.1"/>
    </source>
</evidence>
<accession>A0A3E2VVF9</accession>
<dbReference type="OrthoDB" id="370976at2"/>
<evidence type="ECO:0000259" key="1">
    <source>
        <dbReference type="PROSITE" id="PS51094"/>
    </source>
</evidence>
<dbReference type="Proteomes" id="UP000260025">
    <property type="component" value="Unassembled WGS sequence"/>
</dbReference>
<evidence type="ECO:0000313" key="3">
    <source>
        <dbReference type="Proteomes" id="UP000260025"/>
    </source>
</evidence>
<feature type="domain" description="PTS EIIA type-2" evidence="1">
    <location>
        <begin position="5"/>
        <end position="152"/>
    </location>
</feature>
<dbReference type="InterPro" id="IPR051541">
    <property type="entry name" value="PTS_SugarTrans_NitroReg"/>
</dbReference>
<dbReference type="Gene3D" id="3.40.930.10">
    <property type="entry name" value="Mannitol-specific EII, Chain A"/>
    <property type="match status" value="1"/>
</dbReference>
<comment type="caution">
    <text evidence="2">The sequence shown here is derived from an EMBL/GenBank/DDBJ whole genome shotgun (WGS) entry which is preliminary data.</text>
</comment>
<dbReference type="PANTHER" id="PTHR47738">
    <property type="entry name" value="PTS SYSTEM FRUCTOSE-LIKE EIIA COMPONENT-RELATED"/>
    <property type="match status" value="1"/>
</dbReference>
<protein>
    <submittedName>
        <fullName evidence="2">PTS sugar transporter subunit IIA</fullName>
    </submittedName>
</protein>
<dbReference type="EMBL" id="QVEV01000015">
    <property type="protein sequence ID" value="RGC15192.1"/>
    <property type="molecule type" value="Genomic_DNA"/>
</dbReference>
<dbReference type="AlphaFoldDB" id="A0A3E2VVF9"/>
<dbReference type="RefSeq" id="WP_117443310.1">
    <property type="nucleotide sequence ID" value="NZ_JAJFEN010000091.1"/>
</dbReference>
<sequence length="161" mass="18866">MDQEIQIVRECILPHYEAFRKEDIILELSKRMRKRNLVEADFQEAVMKREQKYPTGLLIGKHNIAIPHTEPQYVKAPCIGIATLKNRVSFHRMDACDELVDVDVVLLLALSQAHTHMEMLSKIILMCQDEVFIEELMQAEQETDIEKIVRKRLEGEEQHEQ</sequence>
<name>A0A3E2VVF9_CLOIN</name>
<dbReference type="Pfam" id="PF00359">
    <property type="entry name" value="PTS_EIIA_2"/>
    <property type="match status" value="1"/>
</dbReference>